<name>A0A916J8I1_9PROT</name>
<protein>
    <submittedName>
        <fullName evidence="2">Toxin-antitoxin system toxin component, PIN family</fullName>
    </submittedName>
</protein>
<dbReference type="Proteomes" id="UP000742786">
    <property type="component" value="Unassembled WGS sequence"/>
</dbReference>
<dbReference type="PANTHER" id="PTHR34610:SF3">
    <property type="entry name" value="SSL7007 PROTEIN"/>
    <property type="match status" value="1"/>
</dbReference>
<dbReference type="NCBIfam" id="TIGR00305">
    <property type="entry name" value="putative toxin-antitoxin system toxin component, PIN family"/>
    <property type="match status" value="1"/>
</dbReference>
<dbReference type="InterPro" id="IPR002850">
    <property type="entry name" value="PIN_toxin-like"/>
</dbReference>
<comment type="caution">
    <text evidence="2">The sequence shown here is derived from an EMBL/GenBank/DDBJ whole genome shotgun (WGS) entry which is preliminary data.</text>
</comment>
<reference evidence="2" key="1">
    <citation type="submission" date="2021-04" db="EMBL/GenBank/DDBJ databases">
        <authorList>
            <person name="Hornung B."/>
        </authorList>
    </citation>
    <scope>NUCLEOTIDE SEQUENCE</scope>
    <source>
        <strain evidence="2">G5G6</strain>
    </source>
</reference>
<dbReference type="PANTHER" id="PTHR34610">
    <property type="entry name" value="SSL7007 PROTEIN"/>
    <property type="match status" value="1"/>
</dbReference>
<feature type="domain" description="PIN" evidence="1">
    <location>
        <begin position="12"/>
        <end position="124"/>
    </location>
</feature>
<accession>A0A916J8I1</accession>
<evidence type="ECO:0000313" key="3">
    <source>
        <dbReference type="Proteomes" id="UP000742786"/>
    </source>
</evidence>
<organism evidence="2 3">
    <name type="scientific">Georgfuchsia toluolica</name>
    <dbReference type="NCBI Taxonomy" id="424218"/>
    <lineage>
        <taxon>Bacteria</taxon>
        <taxon>Pseudomonadati</taxon>
        <taxon>Pseudomonadota</taxon>
        <taxon>Betaproteobacteria</taxon>
        <taxon>Nitrosomonadales</taxon>
        <taxon>Sterolibacteriaceae</taxon>
        <taxon>Georgfuchsia</taxon>
    </lineage>
</organism>
<evidence type="ECO:0000259" key="1">
    <source>
        <dbReference type="Pfam" id="PF13470"/>
    </source>
</evidence>
<dbReference type="InterPro" id="IPR029060">
    <property type="entry name" value="PIN-like_dom_sf"/>
</dbReference>
<dbReference type="InterPro" id="IPR002716">
    <property type="entry name" value="PIN_dom"/>
</dbReference>
<dbReference type="EMBL" id="CAJQUM010000001">
    <property type="protein sequence ID" value="CAG4884331.1"/>
    <property type="molecule type" value="Genomic_DNA"/>
</dbReference>
<sequence>MIRHGLDGAPARVVFDTNVLLSLWVFADSKFAPLREYVDRGKWIALTDEHCLAEFKRVLGYSQFKLGAEQQAQILCDYSAIAQAGHPRKTFPVVLPRCSDRDDQKFLELARNAGAGWLVTADKALLKMARRNKLAGLFHIVTPDAVLAELSAVEPAYDPG</sequence>
<proteinExistence type="predicted"/>
<gene>
    <name evidence="2" type="ORF">GTOL_12214</name>
</gene>
<dbReference type="Pfam" id="PF13470">
    <property type="entry name" value="PIN_3"/>
    <property type="match status" value="1"/>
</dbReference>
<dbReference type="SUPFAM" id="SSF88723">
    <property type="entry name" value="PIN domain-like"/>
    <property type="match status" value="1"/>
</dbReference>
<evidence type="ECO:0000313" key="2">
    <source>
        <dbReference type="EMBL" id="CAG4884331.1"/>
    </source>
</evidence>
<keyword evidence="3" id="KW-1185">Reference proteome</keyword>
<dbReference type="AlphaFoldDB" id="A0A916J8I1"/>
<dbReference type="RefSeq" id="WP_220636191.1">
    <property type="nucleotide sequence ID" value="NZ_CAJQUM010000001.1"/>
</dbReference>